<feature type="domain" description="UmuC" evidence="6">
    <location>
        <begin position="2"/>
        <end position="187"/>
    </location>
</feature>
<dbReference type="Gene3D" id="3.40.1170.60">
    <property type="match status" value="1"/>
</dbReference>
<dbReference type="InterPro" id="IPR043502">
    <property type="entry name" value="DNA/RNA_pol_sf"/>
</dbReference>
<dbReference type="SUPFAM" id="SSF56672">
    <property type="entry name" value="DNA/RNA polymerases"/>
    <property type="match status" value="1"/>
</dbReference>
<evidence type="ECO:0000256" key="3">
    <source>
        <dbReference type="ARBA" id="ARBA00023199"/>
    </source>
</evidence>
<dbReference type="InterPro" id="IPR043128">
    <property type="entry name" value="Rev_trsase/Diguanyl_cyclase"/>
</dbReference>
<evidence type="ECO:0000313" key="7">
    <source>
        <dbReference type="EMBL" id="PLO63818.1"/>
    </source>
</evidence>
<protein>
    <submittedName>
        <fullName evidence="7">Translesion error-prone DNA polymerase V subunit UmuC</fullName>
        <ecNumber evidence="7">2.7.7.7</ecNumber>
    </submittedName>
</protein>
<gene>
    <name evidence="7" type="ORF">CWN49_26875</name>
</gene>
<accession>A0A2J5PD98</accession>
<reference evidence="7 8" key="1">
    <citation type="submission" date="2017-11" db="EMBL/GenBank/DDBJ databases">
        <authorList>
            <person name="Han C.G."/>
        </authorList>
    </citation>
    <scope>NUCLEOTIDE SEQUENCE [LARGE SCALE GENOMIC DNA]</scope>
    <source>
        <strain evidence="7 8">A10</strain>
    </source>
</reference>
<dbReference type="GO" id="GO:0005829">
    <property type="term" value="C:cytosol"/>
    <property type="evidence" value="ECO:0007669"/>
    <property type="project" value="TreeGrafter"/>
</dbReference>
<name>A0A2J5PD98_9ENTR</name>
<dbReference type="Pfam" id="PF13438">
    <property type="entry name" value="DUF4113"/>
    <property type="match status" value="1"/>
</dbReference>
<dbReference type="InterPro" id="IPR024728">
    <property type="entry name" value="PolY_HhH_motif"/>
</dbReference>
<keyword evidence="7" id="KW-0808">Transferase</keyword>
<keyword evidence="4" id="KW-0234">DNA repair</keyword>
<comment type="similarity">
    <text evidence="1">Belongs to the DNA polymerase type-Y family.</text>
</comment>
<organism evidence="7 8">
    <name type="scientific">Klebsiella michiganensis</name>
    <dbReference type="NCBI Taxonomy" id="1134687"/>
    <lineage>
        <taxon>Bacteria</taxon>
        <taxon>Pseudomonadati</taxon>
        <taxon>Pseudomonadota</taxon>
        <taxon>Gammaproteobacteria</taxon>
        <taxon>Enterobacterales</taxon>
        <taxon>Enterobacteriaceae</taxon>
        <taxon>Klebsiella/Raoultella group</taxon>
        <taxon>Klebsiella</taxon>
    </lineage>
</organism>
<dbReference type="AlphaFoldDB" id="A0A2J5PD98"/>
<dbReference type="Gene3D" id="1.10.150.20">
    <property type="entry name" value="5' to 3' exonuclease, C-terminal subdomain"/>
    <property type="match status" value="1"/>
</dbReference>
<dbReference type="GO" id="GO:0042276">
    <property type="term" value="P:error-prone translesion synthesis"/>
    <property type="evidence" value="ECO:0007669"/>
    <property type="project" value="TreeGrafter"/>
</dbReference>
<evidence type="ECO:0000256" key="2">
    <source>
        <dbReference type="ARBA" id="ARBA00022763"/>
    </source>
</evidence>
<comment type="caution">
    <text evidence="7">The sequence shown here is derived from an EMBL/GenBank/DDBJ whole genome shotgun (WGS) entry which is preliminary data.</text>
</comment>
<dbReference type="GO" id="GO:0003887">
    <property type="term" value="F:DNA-directed DNA polymerase activity"/>
    <property type="evidence" value="ECO:0007669"/>
    <property type="project" value="UniProtKB-EC"/>
</dbReference>
<keyword evidence="2" id="KW-0227">DNA damage</keyword>
<keyword evidence="5" id="KW-0742">SOS response</keyword>
<evidence type="ECO:0000256" key="5">
    <source>
        <dbReference type="ARBA" id="ARBA00023236"/>
    </source>
</evidence>
<dbReference type="Gene3D" id="3.30.70.270">
    <property type="match status" value="1"/>
</dbReference>
<dbReference type="NCBIfam" id="NF002955">
    <property type="entry name" value="PRK03609.1"/>
    <property type="match status" value="1"/>
</dbReference>
<dbReference type="GO" id="GO:0009432">
    <property type="term" value="P:SOS response"/>
    <property type="evidence" value="ECO:0007669"/>
    <property type="project" value="UniProtKB-KW"/>
</dbReference>
<dbReference type="PROSITE" id="PS50173">
    <property type="entry name" value="UMUC"/>
    <property type="match status" value="1"/>
</dbReference>
<dbReference type="GO" id="GO:0006281">
    <property type="term" value="P:DNA repair"/>
    <property type="evidence" value="ECO:0007669"/>
    <property type="project" value="UniProtKB-KW"/>
</dbReference>
<dbReference type="Pfam" id="PF11798">
    <property type="entry name" value="IMS_HHH"/>
    <property type="match status" value="1"/>
</dbReference>
<evidence type="ECO:0000256" key="4">
    <source>
        <dbReference type="ARBA" id="ARBA00023204"/>
    </source>
</evidence>
<dbReference type="EC" id="2.7.7.7" evidence="7"/>
<evidence type="ECO:0000256" key="1">
    <source>
        <dbReference type="ARBA" id="ARBA00010945"/>
    </source>
</evidence>
<dbReference type="EMBL" id="PIDR01001143">
    <property type="protein sequence ID" value="PLO63818.1"/>
    <property type="molecule type" value="Genomic_DNA"/>
</dbReference>
<dbReference type="PANTHER" id="PTHR11076:SF34">
    <property type="entry name" value="PROTEIN UMUC"/>
    <property type="match status" value="1"/>
</dbReference>
<dbReference type="Pfam" id="PF00817">
    <property type="entry name" value="IMS"/>
    <property type="match status" value="1"/>
</dbReference>
<sequence>MFALVDVNSFYASCETVFRPDLRGKPVVVLSNNDGCIIARSAAAKSLGLKMGDPWFKVGREAERRGVVAFSSNYSLYADMSDRVMTILQMLAPRVEIYSIDEAFCDLTGVSGLLSLEVFGHQIREQIRRRTHLTVGVGIGPTKTLAKLAQYASKRWPATRGVVDLSNIGRQRKLMALVPVEEVWGIGRRLGKKLQLMGINNALQLSELSPSFIRKQFSVVVERTVRELNGTPCLGLEEFTAPKEQIICSRSFGEKPTDEFSIHQAVCAHAERAAEKLRAEHQFCKRVAVFISTSPFAENESFYKNQAVTELAVPARDSRDIIKAAVRALETIFIPGHRYQRAGVILTDFRSAAVSQLTLFDDLQPHRNSDELMTLIDSINSSGKGSVWFAGQGIKSDATGWKMRRERLSPAFTTRLDDIVRVR</sequence>
<dbReference type="InterPro" id="IPR025188">
    <property type="entry name" value="DUF4113"/>
</dbReference>
<evidence type="ECO:0000313" key="8">
    <source>
        <dbReference type="Proteomes" id="UP000234667"/>
    </source>
</evidence>
<dbReference type="Pfam" id="PF11799">
    <property type="entry name" value="IMS_C"/>
    <property type="match status" value="1"/>
</dbReference>
<proteinExistence type="inferred from homology"/>
<keyword evidence="3" id="KW-0741">SOS mutagenesis</keyword>
<dbReference type="Proteomes" id="UP000234667">
    <property type="component" value="Unassembled WGS sequence"/>
</dbReference>
<evidence type="ECO:0000259" key="6">
    <source>
        <dbReference type="PROSITE" id="PS50173"/>
    </source>
</evidence>
<keyword evidence="7" id="KW-0548">Nucleotidyltransferase</keyword>
<dbReference type="RefSeq" id="WP_029591133.1">
    <property type="nucleotide sequence ID" value="NZ_JAPJJE010000051.1"/>
</dbReference>
<dbReference type="PANTHER" id="PTHR11076">
    <property type="entry name" value="DNA REPAIR POLYMERASE UMUC / TRANSFERASE FAMILY MEMBER"/>
    <property type="match status" value="1"/>
</dbReference>
<dbReference type="InterPro" id="IPR017961">
    <property type="entry name" value="DNA_pol_Y-fam_little_finger"/>
</dbReference>
<dbReference type="CDD" id="cd01700">
    <property type="entry name" value="PolY_Pol_V_umuC"/>
    <property type="match status" value="1"/>
</dbReference>
<dbReference type="InterPro" id="IPR050116">
    <property type="entry name" value="DNA_polymerase-Y"/>
</dbReference>
<dbReference type="GO" id="GO:0003684">
    <property type="term" value="F:damaged DNA binding"/>
    <property type="evidence" value="ECO:0007669"/>
    <property type="project" value="InterPro"/>
</dbReference>
<dbReference type="InterPro" id="IPR001126">
    <property type="entry name" value="UmuC"/>
</dbReference>
<reference evidence="7 8" key="2">
    <citation type="submission" date="2018-01" db="EMBL/GenBank/DDBJ databases">
        <title>Genomic study of Klebsiella pneumoniae.</title>
        <authorList>
            <person name="Yang Y."/>
            <person name="Bicalho R."/>
        </authorList>
    </citation>
    <scope>NUCLEOTIDE SEQUENCE [LARGE SCALE GENOMIC DNA]</scope>
    <source>
        <strain evidence="7 8">A10</strain>
    </source>
</reference>